<dbReference type="InterPro" id="IPR004852">
    <property type="entry name" value="Di-haem_cyt_c_peroxidsae"/>
</dbReference>
<dbReference type="InterPro" id="IPR051395">
    <property type="entry name" value="Cytochrome_c_Peroxidase/MauG"/>
</dbReference>
<evidence type="ECO:0000256" key="3">
    <source>
        <dbReference type="ARBA" id="ARBA00022723"/>
    </source>
</evidence>
<feature type="compositionally biased region" description="Low complexity" evidence="8">
    <location>
        <begin position="50"/>
        <end position="63"/>
    </location>
</feature>
<accession>Q6LKV8</accession>
<dbReference type="AlphaFoldDB" id="Q6LKV8"/>
<keyword evidence="4" id="KW-0732">Signal</keyword>
<evidence type="ECO:0000256" key="8">
    <source>
        <dbReference type="SAM" id="MobiDB-lite"/>
    </source>
</evidence>
<dbReference type="PROSITE" id="PS51007">
    <property type="entry name" value="CYTC"/>
    <property type="match status" value="1"/>
</dbReference>
<evidence type="ECO:0000259" key="9">
    <source>
        <dbReference type="PROSITE" id="PS51007"/>
    </source>
</evidence>
<keyword evidence="3 7" id="KW-0479">Metal-binding</keyword>
<keyword evidence="2 7" id="KW-0349">Heme</keyword>
<dbReference type="Gene3D" id="1.10.760.10">
    <property type="entry name" value="Cytochrome c-like domain"/>
    <property type="match status" value="2"/>
</dbReference>
<dbReference type="EMBL" id="CR378675">
    <property type="protein sequence ID" value="CAG21923.1"/>
    <property type="molecule type" value="Genomic_DNA"/>
</dbReference>
<sequence length="447" mass="48702">MVMVVILTTVVACNDSSDDTLNNDELNNETPTVVSDSTVNAEESTENSEENNTSPPDDTIDPSPADPPPEEPIVQLFDKDGLPLPDLSINHDYEAYLNARPSYYMDAGARFGNVIDQDNTPADNNVTNAGAVLGRVLFYDIRLSANNTVACASCHIQRHGFSDPEVLSNGFDGGKTGRHSMGLTNATYYSRGRFFWDERAGTLEEQVLMPIQDSVEMGMNLFDLEVKLGLTSFYAPLFLAAFSDEAITSDRISRSLAQFIRSMVSYGSKYDQAFTAGGSDTPDFSAVFSEQELLGLRLFSGVPDDNSDSLGCDTCHQTSAHAADNKHVNGLDANTSADQGVGGGFFKVPSLRNIAVRAPYMHDGRFSSLAEVIEFYNSGVQAHPNLAPALRRRNSSNGRPVQFNLNQAEKEALVVFLEALTDEAFLVNPIFSNPFPEVINEESEPES</sequence>
<dbReference type="GO" id="GO:0020037">
    <property type="term" value="F:heme binding"/>
    <property type="evidence" value="ECO:0007669"/>
    <property type="project" value="InterPro"/>
</dbReference>
<dbReference type="KEGG" id="ppr:PBPRB0050"/>
<evidence type="ECO:0000256" key="1">
    <source>
        <dbReference type="ARBA" id="ARBA00004196"/>
    </source>
</evidence>
<keyword evidence="11" id="KW-1185">Reference proteome</keyword>
<dbReference type="InterPro" id="IPR036909">
    <property type="entry name" value="Cyt_c-like_dom_sf"/>
</dbReference>
<dbReference type="HOGENOM" id="CLU_034652_3_3_6"/>
<dbReference type="GO" id="GO:0009055">
    <property type="term" value="F:electron transfer activity"/>
    <property type="evidence" value="ECO:0007669"/>
    <property type="project" value="InterPro"/>
</dbReference>
<dbReference type="PANTHER" id="PTHR30600">
    <property type="entry name" value="CYTOCHROME C PEROXIDASE-RELATED"/>
    <property type="match status" value="1"/>
</dbReference>
<evidence type="ECO:0000256" key="4">
    <source>
        <dbReference type="ARBA" id="ARBA00022729"/>
    </source>
</evidence>
<organism evidence="10 11">
    <name type="scientific">Photobacterium profundum (strain SS9)</name>
    <dbReference type="NCBI Taxonomy" id="298386"/>
    <lineage>
        <taxon>Bacteria</taxon>
        <taxon>Pseudomonadati</taxon>
        <taxon>Pseudomonadota</taxon>
        <taxon>Gammaproteobacteria</taxon>
        <taxon>Vibrionales</taxon>
        <taxon>Vibrionaceae</taxon>
        <taxon>Photobacterium</taxon>
    </lineage>
</organism>
<gene>
    <name evidence="10" type="ordered locus">PBPRB0050</name>
</gene>
<evidence type="ECO:0000256" key="6">
    <source>
        <dbReference type="ARBA" id="ARBA00023004"/>
    </source>
</evidence>
<keyword evidence="5" id="KW-0560">Oxidoreductase</keyword>
<feature type="region of interest" description="Disordered" evidence="8">
    <location>
        <begin position="15"/>
        <end position="72"/>
    </location>
</feature>
<evidence type="ECO:0000313" key="10">
    <source>
        <dbReference type="EMBL" id="CAG21923.1"/>
    </source>
</evidence>
<dbReference type="GO" id="GO:0030313">
    <property type="term" value="C:cell envelope"/>
    <property type="evidence" value="ECO:0007669"/>
    <property type="project" value="UniProtKB-SubCell"/>
</dbReference>
<reference evidence="11" key="1">
    <citation type="journal article" date="2005" name="Science">
        <title>Life at depth: Photobacterium profundum genome sequence and expression analysis.</title>
        <authorList>
            <person name="Vezzi A."/>
            <person name="Campanaro S."/>
            <person name="D'Angelo M."/>
            <person name="Simonato F."/>
            <person name="Vitulo N."/>
            <person name="Lauro F.M."/>
            <person name="Cestaro A."/>
            <person name="Malacrida G."/>
            <person name="Simionati B."/>
            <person name="Cannata N."/>
            <person name="Romualdi C."/>
            <person name="Bartlett D.H."/>
            <person name="Valle G."/>
        </authorList>
    </citation>
    <scope>NUCLEOTIDE SEQUENCE [LARGE SCALE GENOMIC DNA]</scope>
    <source>
        <strain evidence="11">ATCC BAA-1253 / SS9</strain>
    </source>
</reference>
<dbReference type="GO" id="GO:0046872">
    <property type="term" value="F:metal ion binding"/>
    <property type="evidence" value="ECO:0007669"/>
    <property type="project" value="UniProtKB-KW"/>
</dbReference>
<evidence type="ECO:0000256" key="2">
    <source>
        <dbReference type="ARBA" id="ARBA00022617"/>
    </source>
</evidence>
<dbReference type="GO" id="GO:0004130">
    <property type="term" value="F:cytochrome-c peroxidase activity"/>
    <property type="evidence" value="ECO:0007669"/>
    <property type="project" value="TreeGrafter"/>
</dbReference>
<feature type="domain" description="Cytochrome c" evidence="9">
    <location>
        <begin position="290"/>
        <end position="421"/>
    </location>
</feature>
<name>Q6LKV8_PHOPR</name>
<evidence type="ECO:0000256" key="7">
    <source>
        <dbReference type="PROSITE-ProRule" id="PRU00433"/>
    </source>
</evidence>
<comment type="subcellular location">
    <subcellularLocation>
        <location evidence="1">Cell envelope</location>
    </subcellularLocation>
</comment>
<dbReference type="PANTHER" id="PTHR30600:SF10">
    <property type="entry name" value="BLL6722 PROTEIN"/>
    <property type="match status" value="1"/>
</dbReference>
<protein>
    <submittedName>
        <fullName evidence="10">Hypothetical methylamine utilization protein</fullName>
    </submittedName>
</protein>
<keyword evidence="6 7" id="KW-0408">Iron</keyword>
<dbReference type="Pfam" id="PF03150">
    <property type="entry name" value="CCP_MauG"/>
    <property type="match status" value="1"/>
</dbReference>
<dbReference type="InterPro" id="IPR009056">
    <property type="entry name" value="Cyt_c-like_dom"/>
</dbReference>
<dbReference type="SUPFAM" id="SSF46626">
    <property type="entry name" value="Cytochrome c"/>
    <property type="match status" value="2"/>
</dbReference>
<dbReference type="eggNOG" id="COG1858">
    <property type="taxonomic scope" value="Bacteria"/>
</dbReference>
<evidence type="ECO:0000256" key="5">
    <source>
        <dbReference type="ARBA" id="ARBA00023002"/>
    </source>
</evidence>
<dbReference type="STRING" id="298386.PBPRB0050"/>
<proteinExistence type="predicted"/>
<dbReference type="Proteomes" id="UP000000593">
    <property type="component" value="Chromosome 2"/>
</dbReference>
<evidence type="ECO:0000313" key="11">
    <source>
        <dbReference type="Proteomes" id="UP000000593"/>
    </source>
</evidence>